<dbReference type="FunFam" id="4.10.1000.10:FF:000003">
    <property type="entry name" value="Zinc finger CCCH domain-containing protein"/>
    <property type="match status" value="1"/>
</dbReference>
<evidence type="ECO:0000313" key="9">
    <source>
        <dbReference type="Proteomes" id="UP001530293"/>
    </source>
</evidence>
<name>A0ABD3MBA5_9STRA</name>
<feature type="compositionally biased region" description="Low complexity" evidence="6">
    <location>
        <begin position="88"/>
        <end position="105"/>
    </location>
</feature>
<evidence type="ECO:0000313" key="8">
    <source>
        <dbReference type="EMBL" id="KAL3760046.1"/>
    </source>
</evidence>
<dbReference type="GO" id="GO:0051252">
    <property type="term" value="P:regulation of RNA metabolic process"/>
    <property type="evidence" value="ECO:0007669"/>
    <property type="project" value="UniProtKB-ARBA"/>
</dbReference>
<evidence type="ECO:0000259" key="7">
    <source>
        <dbReference type="PROSITE" id="PS50103"/>
    </source>
</evidence>
<dbReference type="InterPro" id="IPR045877">
    <property type="entry name" value="ZFP36-like"/>
</dbReference>
<dbReference type="SUPFAM" id="SSF90229">
    <property type="entry name" value="CCCH zinc finger"/>
    <property type="match status" value="1"/>
</dbReference>
<organism evidence="8 9">
    <name type="scientific">Discostella pseudostelligera</name>
    <dbReference type="NCBI Taxonomy" id="259834"/>
    <lineage>
        <taxon>Eukaryota</taxon>
        <taxon>Sar</taxon>
        <taxon>Stramenopiles</taxon>
        <taxon>Ochrophyta</taxon>
        <taxon>Bacillariophyta</taxon>
        <taxon>Coscinodiscophyceae</taxon>
        <taxon>Thalassiosirophycidae</taxon>
        <taxon>Stephanodiscales</taxon>
        <taxon>Stephanodiscaceae</taxon>
        <taxon>Discostella</taxon>
    </lineage>
</organism>
<dbReference type="Gene3D" id="4.10.1000.10">
    <property type="entry name" value="Zinc finger, CCCH-type"/>
    <property type="match status" value="1"/>
</dbReference>
<keyword evidence="9" id="KW-1185">Reference proteome</keyword>
<dbReference type="InterPro" id="IPR000571">
    <property type="entry name" value="Znf_CCCH"/>
</dbReference>
<keyword evidence="4 5" id="KW-0862">Zinc</keyword>
<dbReference type="PANTHER" id="PTHR12547:SF18">
    <property type="entry name" value="PROTEIN TIS11"/>
    <property type="match status" value="1"/>
</dbReference>
<reference evidence="8 9" key="1">
    <citation type="submission" date="2024-10" db="EMBL/GenBank/DDBJ databases">
        <title>Updated reference genomes for cyclostephanoid diatoms.</title>
        <authorList>
            <person name="Roberts W.R."/>
            <person name="Alverson A.J."/>
        </authorList>
    </citation>
    <scope>NUCLEOTIDE SEQUENCE [LARGE SCALE GENOMIC DNA]</scope>
    <source>
        <strain evidence="8 9">AJA232-27</strain>
    </source>
</reference>
<evidence type="ECO:0000256" key="3">
    <source>
        <dbReference type="ARBA" id="ARBA00022771"/>
    </source>
</evidence>
<feature type="zinc finger region" description="C3H1-type" evidence="5">
    <location>
        <begin position="208"/>
        <end position="231"/>
    </location>
</feature>
<dbReference type="SMART" id="SM00356">
    <property type="entry name" value="ZnF_C3H1"/>
    <property type="match status" value="2"/>
</dbReference>
<dbReference type="PROSITE" id="PS50103">
    <property type="entry name" value="ZF_C3H1"/>
    <property type="match status" value="2"/>
</dbReference>
<evidence type="ECO:0000256" key="5">
    <source>
        <dbReference type="PROSITE-ProRule" id="PRU00723"/>
    </source>
</evidence>
<feature type="compositionally biased region" description="Polar residues" evidence="6">
    <location>
        <begin position="70"/>
        <end position="87"/>
    </location>
</feature>
<keyword evidence="2" id="KW-0677">Repeat</keyword>
<gene>
    <name evidence="8" type="ORF">ACHAWU_006594</name>
</gene>
<feature type="zinc finger region" description="C3H1-type" evidence="5">
    <location>
        <begin position="155"/>
        <end position="183"/>
    </location>
</feature>
<dbReference type="InterPro" id="IPR036855">
    <property type="entry name" value="Znf_CCCH_sf"/>
</dbReference>
<dbReference type="Proteomes" id="UP001530293">
    <property type="component" value="Unassembled WGS sequence"/>
</dbReference>
<dbReference type="PANTHER" id="PTHR12547">
    <property type="entry name" value="CCCH ZINC FINGER/TIS11-RELATED"/>
    <property type="match status" value="1"/>
</dbReference>
<keyword evidence="1 5" id="KW-0479">Metal-binding</keyword>
<dbReference type="GO" id="GO:0010468">
    <property type="term" value="P:regulation of gene expression"/>
    <property type="evidence" value="ECO:0007669"/>
    <property type="project" value="UniProtKB-ARBA"/>
</dbReference>
<evidence type="ECO:0000256" key="2">
    <source>
        <dbReference type="ARBA" id="ARBA00022737"/>
    </source>
</evidence>
<dbReference type="AlphaFoldDB" id="A0ABD3MBA5"/>
<evidence type="ECO:0000256" key="1">
    <source>
        <dbReference type="ARBA" id="ARBA00022723"/>
    </source>
</evidence>
<dbReference type="Pfam" id="PF00642">
    <property type="entry name" value="zf-CCCH"/>
    <property type="match status" value="1"/>
</dbReference>
<proteinExistence type="predicted"/>
<protein>
    <recommendedName>
        <fullName evidence="7">C3H1-type domain-containing protein</fullName>
    </recommendedName>
</protein>
<accession>A0ABD3MBA5</accession>
<evidence type="ECO:0000256" key="4">
    <source>
        <dbReference type="ARBA" id="ARBA00022833"/>
    </source>
</evidence>
<sequence length="727" mass="82553">MLVNHPQHPLFIQQQQFEMRNSPPPQMQRSLYSSNEISPFGSTIEGPYYAPLRSPQQAQSFLPSPVGRNFPQSLSSIHRPMPSSSQATPTSRPRTMTPSSTITTDTSDRFDGRLRSATSLPTTPVRPTTTTSSDKQDSPKPLPQNLRGDPFRSAKVKTELCRFFNTEKGCVFGDKCNYAHGEHELKFNKLMDLERAGLVDVEVFRSHVCFTWVATGACPFDQRCTRLHDPRVIGAQPSWLPHAEVLMNISKSGREIDKLYHQQYSSVYSCSPIYDFSPAKKWTADEESTQLAWKEFYSFCCNMDASEQSSQLKSASPPDAKFSEINRLTMALIMRGKVKARQFLYHPSHLFCGELCLVLQTCYFRLEAIKSSHEVQRYQVVEISKAEATETSDKDKSDHIVVAREIAFGPVADASVHPVSIWFNINPADIVQCTRQQARRQKRSRHRVRAKRNIESALESAKVGGSISIPPFISHQPMDDAAFDLITGIQTHRYRVLEYLSGTDDRALQSLALEEESLKKNFVSQRRFWMTWTWPKTIESSSINEDTEVPVVDGTYNFVTYGDPGYGEDSIFFGIDDRDHTVQHQVVSQRAKLATGFVWKSFVTNLQLLLGEVTDGIHSQEQQTMPTHDPILPTIRRLSTLRSLSLGISESSSSVIPRLSSQMQTYTTAVNSLDDLIREWQLLYHSLEENASHPWRDAKPDLVKRKPMTYPLEDAAHSWSREVPRFD</sequence>
<feature type="domain" description="C3H1-type" evidence="7">
    <location>
        <begin position="155"/>
        <end position="183"/>
    </location>
</feature>
<feature type="region of interest" description="Disordered" evidence="6">
    <location>
        <begin position="59"/>
        <end position="151"/>
    </location>
</feature>
<keyword evidence="3 5" id="KW-0863">Zinc-finger</keyword>
<evidence type="ECO:0000256" key="6">
    <source>
        <dbReference type="SAM" id="MobiDB-lite"/>
    </source>
</evidence>
<dbReference type="GO" id="GO:0008270">
    <property type="term" value="F:zinc ion binding"/>
    <property type="evidence" value="ECO:0007669"/>
    <property type="project" value="UniProtKB-KW"/>
</dbReference>
<comment type="caution">
    <text evidence="8">The sequence shown here is derived from an EMBL/GenBank/DDBJ whole genome shotgun (WGS) entry which is preliminary data.</text>
</comment>
<feature type="domain" description="C3H1-type" evidence="7">
    <location>
        <begin position="208"/>
        <end position="231"/>
    </location>
</feature>
<dbReference type="EMBL" id="JALLBG020000194">
    <property type="protein sequence ID" value="KAL3760046.1"/>
    <property type="molecule type" value="Genomic_DNA"/>
</dbReference>
<feature type="compositionally biased region" description="Low complexity" evidence="6">
    <location>
        <begin position="118"/>
        <end position="133"/>
    </location>
</feature>